<evidence type="ECO:0000259" key="2">
    <source>
        <dbReference type="PROSITE" id="PS50994"/>
    </source>
</evidence>
<evidence type="ECO:0000313" key="3">
    <source>
        <dbReference type="EMBL" id="QDE36369.1"/>
    </source>
</evidence>
<feature type="region of interest" description="Disordered" evidence="1">
    <location>
        <begin position="478"/>
        <end position="530"/>
    </location>
</feature>
<dbReference type="PANTHER" id="PTHR35004">
    <property type="entry name" value="TRANSPOSASE RV3428C-RELATED"/>
    <property type="match status" value="1"/>
</dbReference>
<dbReference type="GO" id="GO:0015074">
    <property type="term" value="P:DNA integration"/>
    <property type="evidence" value="ECO:0007669"/>
    <property type="project" value="InterPro"/>
</dbReference>
<proteinExistence type="predicted"/>
<dbReference type="EMBL" id="CP041040">
    <property type="protein sequence ID" value="QDE36369.1"/>
    <property type="molecule type" value="Genomic_DNA"/>
</dbReference>
<organism evidence="3 4">
    <name type="scientific">Microbacterium foliorum</name>
    <dbReference type="NCBI Taxonomy" id="104336"/>
    <lineage>
        <taxon>Bacteria</taxon>
        <taxon>Bacillati</taxon>
        <taxon>Actinomycetota</taxon>
        <taxon>Actinomycetes</taxon>
        <taxon>Micrococcales</taxon>
        <taxon>Microbacteriaceae</taxon>
        <taxon>Microbacterium</taxon>
    </lineage>
</organism>
<accession>A0A4Y5YVM3</accession>
<dbReference type="InterPro" id="IPR012337">
    <property type="entry name" value="RNaseH-like_sf"/>
</dbReference>
<dbReference type="SUPFAM" id="SSF53098">
    <property type="entry name" value="Ribonuclease H-like"/>
    <property type="match status" value="1"/>
</dbReference>
<dbReference type="Pfam" id="PF22483">
    <property type="entry name" value="Mu-transpos_C_2"/>
    <property type="match status" value="1"/>
</dbReference>
<dbReference type="InterPro" id="IPR001584">
    <property type="entry name" value="Integrase_cat-core"/>
</dbReference>
<feature type="domain" description="Integrase catalytic" evidence="2">
    <location>
        <begin position="133"/>
        <end position="326"/>
    </location>
</feature>
<dbReference type="NCBIfam" id="NF033546">
    <property type="entry name" value="transpos_IS21"/>
    <property type="match status" value="1"/>
</dbReference>
<dbReference type="OrthoDB" id="2065409at2"/>
<feature type="compositionally biased region" description="Low complexity" evidence="1">
    <location>
        <begin position="504"/>
        <end position="513"/>
    </location>
</feature>
<name>A0A4Y5YVM3_9MICO</name>
<reference evidence="3 4" key="1">
    <citation type="submission" date="2019-06" db="EMBL/GenBank/DDBJ databases">
        <title>Complete genome of Microbacterium foliorum M2.</title>
        <authorList>
            <person name="Cao G."/>
        </authorList>
    </citation>
    <scope>NUCLEOTIDE SEQUENCE [LARGE SCALE GENOMIC DNA]</scope>
    <source>
        <strain evidence="3 4">M2</strain>
    </source>
</reference>
<dbReference type="PANTHER" id="PTHR35004:SF8">
    <property type="entry name" value="TRANSPOSASE RV3428C-RELATED"/>
    <property type="match status" value="1"/>
</dbReference>
<evidence type="ECO:0000256" key="1">
    <source>
        <dbReference type="SAM" id="MobiDB-lite"/>
    </source>
</evidence>
<gene>
    <name evidence="3" type="ORF">FIV50_17225</name>
</gene>
<dbReference type="PROSITE" id="PS50994">
    <property type="entry name" value="INTEGRASE"/>
    <property type="match status" value="1"/>
</dbReference>
<protein>
    <submittedName>
        <fullName evidence="3">IS21 family transposase</fullName>
    </submittedName>
</protein>
<dbReference type="AlphaFoldDB" id="A0A4Y5YVM3"/>
<sequence>MVRKIKAKLVLRLRAEGLSRRQIAAQGMSRHSVDAVIAAADAAGIDFGDVADVADADVYVRLFPGRGEHHSVYAQPDWGEVHRELARVGVTLKLLHGEYRDACQATGTAAMGYDRFCKTYQQHVLVAGLTSRVGHKAGQSVEVDWSGKTMSLASVTGERTRVFLFVACLPFSRYAFCWPSLDMKQEAWLRAHQAMFDWFGRSVPRIVPDNLRTGVISHPAEGEVVLNDAYRELAAHYCAAVLPGRVRKPKDKASVENTVSGVATWVIAALRDEQFATLPELREAIYERMDAYNAAPFQKRAGSRLSVFEAEEKPLLRPLPAVAYEISRWFYGRRVLKDGHVVFEKNFYSVPYAHVGRAVDLRVTERALEVFDGDARLTSHLLAPVGVTGEHYTHDSDLPDGPRYRQWDAERVREWAARVGENTTTIVKGIFESVPVDEQGLDAALAVLRLTRRYSAGRVEAAARVALGSQVRSPRYAHLRPILETGQDAPPARRRPRFEPSSPPSSSLGDASAEPAGYVRGADYYAGEDR</sequence>
<dbReference type="Proteomes" id="UP000316125">
    <property type="component" value="Chromosome"/>
</dbReference>
<evidence type="ECO:0000313" key="4">
    <source>
        <dbReference type="Proteomes" id="UP000316125"/>
    </source>
</evidence>
<dbReference type="InterPro" id="IPR054353">
    <property type="entry name" value="IstA-like_C"/>
</dbReference>
<dbReference type="RefSeq" id="WP_140038491.1">
    <property type="nucleotide sequence ID" value="NZ_CP041040.1"/>
</dbReference>